<protein>
    <submittedName>
        <fullName evidence="2">Transducin/WD40 repeat-like superfamily protein</fullName>
    </submittedName>
</protein>
<gene>
    <name evidence="2" type="ORF">SHERM_19641</name>
</gene>
<evidence type="ECO:0000313" key="2">
    <source>
        <dbReference type="EMBL" id="CAA0822026.1"/>
    </source>
</evidence>
<dbReference type="Gene3D" id="2.130.10.10">
    <property type="entry name" value="YVTN repeat-like/Quinoprotein amine dehydrogenase"/>
    <property type="match status" value="1"/>
</dbReference>
<keyword evidence="3" id="KW-1185">Reference proteome</keyword>
<dbReference type="PANTHER" id="PTHR17605:SF0">
    <property type="entry name" value="RIBOSOME BIOGENESIS PROTEIN BOP1"/>
    <property type="match status" value="1"/>
</dbReference>
<dbReference type="GO" id="GO:0030687">
    <property type="term" value="C:preribosome, large subunit precursor"/>
    <property type="evidence" value="ECO:0007669"/>
    <property type="project" value="TreeGrafter"/>
</dbReference>
<dbReference type="InterPro" id="IPR028598">
    <property type="entry name" value="BOP1/Erb1"/>
</dbReference>
<accession>A0A9N7RB95</accession>
<dbReference type="InterPro" id="IPR015943">
    <property type="entry name" value="WD40/YVTN_repeat-like_dom_sf"/>
</dbReference>
<dbReference type="EMBL" id="CACSLK010021934">
    <property type="protein sequence ID" value="CAA0822026.1"/>
    <property type="molecule type" value="Genomic_DNA"/>
</dbReference>
<evidence type="ECO:0000313" key="3">
    <source>
        <dbReference type="Proteomes" id="UP001153555"/>
    </source>
</evidence>
<name>A0A9N7RB95_STRHE</name>
<sequence>MASAARCATEHRGGGRSQTRRVRALPILAARHMADVRQRTSIRHGANERRGDDAIAEVQRSYRVYVFNPLIVFLEILRVHSSADGRGVLDLKFHPRQSWLFTTGADSFIKLYCR</sequence>
<dbReference type="PANTHER" id="PTHR17605">
    <property type="entry name" value="RIBOSOME BIOGENESIS PROTEIN BOP1 BLOCK OF PROLIFERATION 1 PROTEIN"/>
    <property type="match status" value="1"/>
</dbReference>
<evidence type="ECO:0000256" key="1">
    <source>
        <dbReference type="SAM" id="MobiDB-lite"/>
    </source>
</evidence>
<dbReference type="AlphaFoldDB" id="A0A9N7RB95"/>
<dbReference type="OrthoDB" id="5571054at2759"/>
<organism evidence="2 3">
    <name type="scientific">Striga hermonthica</name>
    <name type="common">Purple witchweed</name>
    <name type="synonym">Buchnera hermonthica</name>
    <dbReference type="NCBI Taxonomy" id="68872"/>
    <lineage>
        <taxon>Eukaryota</taxon>
        <taxon>Viridiplantae</taxon>
        <taxon>Streptophyta</taxon>
        <taxon>Embryophyta</taxon>
        <taxon>Tracheophyta</taxon>
        <taxon>Spermatophyta</taxon>
        <taxon>Magnoliopsida</taxon>
        <taxon>eudicotyledons</taxon>
        <taxon>Gunneridae</taxon>
        <taxon>Pentapetalae</taxon>
        <taxon>asterids</taxon>
        <taxon>lamiids</taxon>
        <taxon>Lamiales</taxon>
        <taxon>Orobanchaceae</taxon>
        <taxon>Buchnereae</taxon>
        <taxon>Striga</taxon>
    </lineage>
</organism>
<dbReference type="GO" id="GO:0070545">
    <property type="term" value="C:PeBoW complex"/>
    <property type="evidence" value="ECO:0007669"/>
    <property type="project" value="TreeGrafter"/>
</dbReference>
<dbReference type="GO" id="GO:0043021">
    <property type="term" value="F:ribonucleoprotein complex binding"/>
    <property type="evidence" value="ECO:0007669"/>
    <property type="project" value="TreeGrafter"/>
</dbReference>
<proteinExistence type="predicted"/>
<dbReference type="GO" id="GO:0000463">
    <property type="term" value="P:maturation of LSU-rRNA from tricistronic rRNA transcript (SSU-rRNA, 5.8S rRNA, LSU-rRNA)"/>
    <property type="evidence" value="ECO:0007669"/>
    <property type="project" value="TreeGrafter"/>
</dbReference>
<dbReference type="Proteomes" id="UP001153555">
    <property type="component" value="Unassembled WGS sequence"/>
</dbReference>
<comment type="caution">
    <text evidence="2">The sequence shown here is derived from an EMBL/GenBank/DDBJ whole genome shotgun (WGS) entry which is preliminary data.</text>
</comment>
<feature type="region of interest" description="Disordered" evidence="1">
    <location>
        <begin position="1"/>
        <end position="20"/>
    </location>
</feature>
<reference evidence="2" key="1">
    <citation type="submission" date="2019-12" db="EMBL/GenBank/DDBJ databases">
        <authorList>
            <person name="Scholes J."/>
        </authorList>
    </citation>
    <scope>NUCLEOTIDE SEQUENCE</scope>
</reference>